<dbReference type="RefSeq" id="WP_148339873.1">
    <property type="nucleotide sequence ID" value="NZ_LR699119.1"/>
</dbReference>
<evidence type="ECO:0000313" key="5">
    <source>
        <dbReference type="EMBL" id="VVC76561.1"/>
    </source>
</evidence>
<dbReference type="SUPFAM" id="SSF56925">
    <property type="entry name" value="OMPA-like"/>
    <property type="match status" value="1"/>
</dbReference>
<reference evidence="5 6" key="1">
    <citation type="submission" date="2019-08" db="EMBL/GenBank/DDBJ databases">
        <authorList>
            <person name="Guy L."/>
        </authorList>
    </citation>
    <scope>NUCLEOTIDE SEQUENCE [LARGE SCALE GENOMIC DNA]</scope>
    <source>
        <strain evidence="5 6">SGT-108</strain>
    </source>
</reference>
<keyword evidence="2" id="KW-0812">Transmembrane</keyword>
<evidence type="ECO:0000256" key="3">
    <source>
        <dbReference type="SAM" id="SignalP"/>
    </source>
</evidence>
<feature type="domain" description="Outer membrane protein OmpA-like transmembrane" evidence="4">
    <location>
        <begin position="29"/>
        <end position="235"/>
    </location>
</feature>
<dbReference type="Pfam" id="PF01389">
    <property type="entry name" value="OmpA_membrane"/>
    <property type="match status" value="1"/>
</dbReference>
<keyword evidence="3" id="KW-0732">Signal</keyword>
<keyword evidence="2" id="KW-0626">Porin</keyword>
<evidence type="ECO:0000313" key="6">
    <source>
        <dbReference type="Proteomes" id="UP000324194"/>
    </source>
</evidence>
<sequence>MLTKKIMLGVAALGLSSLVTANAFAAAPGFYVGGQLGYGNVHQSDISRTDMNDLIGSAVGNNKFTVNSFNNSGKDTGLAGRLFAGYQVNSNWAGELGWSKFSTMNTKASATATDNNPGGSTVTANARGNIKTDAVDLVAKGIYPLQNNVSVYGKVGAAYIMSRAHASASASEAGVTVSGSGSKNSHKIFPTVGVGASYDFTSNVAADLSYNRIQKVGSSSNIGSTDLVSVGLTYYIG</sequence>
<organism evidence="5 6">
    <name type="scientific">Aquicella siphonis</name>
    <dbReference type="NCBI Taxonomy" id="254247"/>
    <lineage>
        <taxon>Bacteria</taxon>
        <taxon>Pseudomonadati</taxon>
        <taxon>Pseudomonadota</taxon>
        <taxon>Gammaproteobacteria</taxon>
        <taxon>Legionellales</taxon>
        <taxon>Coxiellaceae</taxon>
        <taxon>Aquicella</taxon>
    </lineage>
</organism>
<dbReference type="GO" id="GO:0046930">
    <property type="term" value="C:pore complex"/>
    <property type="evidence" value="ECO:0007669"/>
    <property type="project" value="UniProtKB-KW"/>
</dbReference>
<keyword evidence="2" id="KW-0813">Transport</keyword>
<dbReference type="EMBL" id="LR699119">
    <property type="protein sequence ID" value="VVC76561.1"/>
    <property type="molecule type" value="Genomic_DNA"/>
</dbReference>
<dbReference type="AlphaFoldDB" id="A0A5E4PJN6"/>
<evidence type="ECO:0000256" key="1">
    <source>
        <dbReference type="ARBA" id="ARBA00005710"/>
    </source>
</evidence>
<dbReference type="KEGG" id="asip:AQUSIP_18770"/>
<protein>
    <submittedName>
        <fullName evidence="5">Outer membrane protein A</fullName>
    </submittedName>
</protein>
<dbReference type="GO" id="GO:0015288">
    <property type="term" value="F:porin activity"/>
    <property type="evidence" value="ECO:0007669"/>
    <property type="project" value="UniProtKB-KW"/>
</dbReference>
<evidence type="ECO:0000259" key="4">
    <source>
        <dbReference type="Pfam" id="PF01389"/>
    </source>
</evidence>
<feature type="signal peptide" evidence="3">
    <location>
        <begin position="1"/>
        <end position="25"/>
    </location>
</feature>
<keyword evidence="6" id="KW-1185">Reference proteome</keyword>
<comment type="similarity">
    <text evidence="1">Belongs to the outer membrane OOP (TC 1.B.6) superfamily. OmpA family.</text>
</comment>
<dbReference type="InterPro" id="IPR000498">
    <property type="entry name" value="OmpA-like_TM_dom"/>
</dbReference>
<evidence type="ECO:0000256" key="2">
    <source>
        <dbReference type="ARBA" id="ARBA00023114"/>
    </source>
</evidence>
<dbReference type="Gene3D" id="2.40.160.20">
    <property type="match status" value="1"/>
</dbReference>
<keyword evidence="2" id="KW-0406">Ion transport</keyword>
<dbReference type="InterPro" id="IPR011250">
    <property type="entry name" value="OMP/PagP_B-barrel"/>
</dbReference>
<proteinExistence type="inferred from homology"/>
<dbReference type="OrthoDB" id="5659948at2"/>
<dbReference type="Proteomes" id="UP000324194">
    <property type="component" value="Chromosome 1"/>
</dbReference>
<gene>
    <name evidence="5" type="primary">ompA</name>
    <name evidence="5" type="ORF">AQUSIP_18770</name>
</gene>
<feature type="chain" id="PRO_5022683637" evidence="3">
    <location>
        <begin position="26"/>
        <end position="237"/>
    </location>
</feature>
<accession>A0A5E4PJN6</accession>
<dbReference type="GO" id="GO:0009279">
    <property type="term" value="C:cell outer membrane"/>
    <property type="evidence" value="ECO:0007669"/>
    <property type="project" value="InterPro"/>
</dbReference>
<name>A0A5E4PJN6_9COXI</name>